<comment type="caution">
    <text evidence="1">The sequence shown here is derived from an EMBL/GenBank/DDBJ whole genome shotgun (WGS) entry which is preliminary data.</text>
</comment>
<dbReference type="EMBL" id="JALNTZ010000002">
    <property type="protein sequence ID" value="KAJ3664301.1"/>
    <property type="molecule type" value="Genomic_DNA"/>
</dbReference>
<organism evidence="1 2">
    <name type="scientific">Zophobas morio</name>
    <dbReference type="NCBI Taxonomy" id="2755281"/>
    <lineage>
        <taxon>Eukaryota</taxon>
        <taxon>Metazoa</taxon>
        <taxon>Ecdysozoa</taxon>
        <taxon>Arthropoda</taxon>
        <taxon>Hexapoda</taxon>
        <taxon>Insecta</taxon>
        <taxon>Pterygota</taxon>
        <taxon>Neoptera</taxon>
        <taxon>Endopterygota</taxon>
        <taxon>Coleoptera</taxon>
        <taxon>Polyphaga</taxon>
        <taxon>Cucujiformia</taxon>
        <taxon>Tenebrionidae</taxon>
        <taxon>Zophobas</taxon>
    </lineage>
</organism>
<keyword evidence="2" id="KW-1185">Reference proteome</keyword>
<gene>
    <name evidence="1" type="ORF">Zmor_008483</name>
</gene>
<name>A0AA38J1E2_9CUCU</name>
<accession>A0AA38J1E2</accession>
<sequence>MSIQVDNDICMLMISLSGRLIDVPASGNHVDDGIACNKALLTRAAKKSTTNAAQRLLQFDQLFFVCSSSRRLRLAAPPALPTVAVPGRFPITASCSFAACPRSTSAANEHTLDIKNVLCAGF</sequence>
<evidence type="ECO:0000313" key="1">
    <source>
        <dbReference type="EMBL" id="KAJ3664301.1"/>
    </source>
</evidence>
<reference evidence="1" key="1">
    <citation type="journal article" date="2023" name="G3 (Bethesda)">
        <title>Whole genome assemblies of Zophobas morio and Tenebrio molitor.</title>
        <authorList>
            <person name="Kaur S."/>
            <person name="Stinson S.A."/>
            <person name="diCenzo G.C."/>
        </authorList>
    </citation>
    <scope>NUCLEOTIDE SEQUENCE</scope>
    <source>
        <strain evidence="1">QUZm001</strain>
    </source>
</reference>
<proteinExistence type="predicted"/>
<dbReference type="Proteomes" id="UP001168821">
    <property type="component" value="Unassembled WGS sequence"/>
</dbReference>
<protein>
    <submittedName>
        <fullName evidence="1">Uncharacterized protein</fullName>
    </submittedName>
</protein>
<dbReference type="AlphaFoldDB" id="A0AA38J1E2"/>
<evidence type="ECO:0000313" key="2">
    <source>
        <dbReference type="Proteomes" id="UP001168821"/>
    </source>
</evidence>